<dbReference type="OrthoDB" id="9776731at2"/>
<dbReference type="AlphaFoldDB" id="A0A4U1MLA4"/>
<evidence type="ECO:0000256" key="1">
    <source>
        <dbReference type="PIRSR" id="PIRSR005962-1"/>
    </source>
</evidence>
<dbReference type="SUPFAM" id="SSF53187">
    <property type="entry name" value="Zn-dependent exopeptidases"/>
    <property type="match status" value="1"/>
</dbReference>
<dbReference type="GO" id="GO:0016787">
    <property type="term" value="F:hydrolase activity"/>
    <property type="evidence" value="ECO:0007669"/>
    <property type="project" value="UniProtKB-KW"/>
</dbReference>
<dbReference type="NCBIfam" id="TIGR01891">
    <property type="entry name" value="amidohydrolases"/>
    <property type="match status" value="1"/>
</dbReference>
<dbReference type="InterPro" id="IPR011650">
    <property type="entry name" value="Peptidase_M20_dimer"/>
</dbReference>
<feature type="binding site" evidence="1">
    <location>
        <position position="343"/>
    </location>
    <ligand>
        <name>Mn(2+)</name>
        <dbReference type="ChEBI" id="CHEBI:29035"/>
        <label>2</label>
    </ligand>
</feature>
<accession>A0A4U1MLA4</accession>
<organism evidence="3 4">
    <name type="scientific">Guptibacillus hwajinpoensis</name>
    <dbReference type="NCBI Taxonomy" id="208199"/>
    <lineage>
        <taxon>Bacteria</taxon>
        <taxon>Bacillati</taxon>
        <taxon>Bacillota</taxon>
        <taxon>Bacilli</taxon>
        <taxon>Bacillales</taxon>
        <taxon>Guptibacillaceae</taxon>
        <taxon>Guptibacillus</taxon>
    </lineage>
</organism>
<reference evidence="3 4" key="1">
    <citation type="submission" date="2019-04" db="EMBL/GenBank/DDBJ databases">
        <title>Genome sequence of Bacillus hwajinpoensis strain Y2.</title>
        <authorList>
            <person name="Fair J.L."/>
            <person name="Maclea K.S."/>
        </authorList>
    </citation>
    <scope>NUCLEOTIDE SEQUENCE [LARGE SCALE GENOMIC DNA]</scope>
    <source>
        <strain evidence="3 4">Y2</strain>
    </source>
</reference>
<feature type="binding site" evidence="1">
    <location>
        <position position="91"/>
    </location>
    <ligand>
        <name>Mn(2+)</name>
        <dbReference type="ChEBI" id="CHEBI:29035"/>
        <label>2</label>
    </ligand>
</feature>
<feature type="domain" description="Peptidase M20 dimerisation" evidence="2">
    <location>
        <begin position="176"/>
        <end position="263"/>
    </location>
</feature>
<sequence>MSNELSHYIKKIQQDLHAIPEPAFHEFKTAAYIEKELKSLGYTVHTGIAGTGVTATLTGKRDRPCIGVRADMDCIKHEDDGRLFYRHSCGHDAHSSIALGIARLFSEKKKEMNGSVKFIFQPAEEIMQGAKAMVHEGVLEDVDSLIGYHLRTATECPTGSMSPALMHSAGTILTGKIQGKTAHGGRPHLGVNVIDVFGALINSVNAIRPNPQTGTSVKFTSFAAGGGSFNVIPGSASFAIDVRSRDNEELKRVLENIDRIIHHTGSMYDAYITYQVEGGVPAPRYSKRLIQEAQFAIESVLGKGKAISPIVTPGGEDFHYYTKLTDIEAVYLGIGANVSPGLHDPSMTFDHHSLVEASLVISHLVNQLHNKQ</sequence>
<dbReference type="Gene3D" id="3.30.70.360">
    <property type="match status" value="1"/>
</dbReference>
<dbReference type="PANTHER" id="PTHR11014:SF122">
    <property type="entry name" value="AMIDOHYDROLASE AMHX"/>
    <property type="match status" value="1"/>
</dbReference>
<dbReference type="PANTHER" id="PTHR11014">
    <property type="entry name" value="PEPTIDASE M20 FAMILY MEMBER"/>
    <property type="match status" value="1"/>
</dbReference>
<comment type="caution">
    <text evidence="3">The sequence shown here is derived from an EMBL/GenBank/DDBJ whole genome shotgun (WGS) entry which is preliminary data.</text>
</comment>
<comment type="cofactor">
    <cofactor evidence="1">
        <name>Mn(2+)</name>
        <dbReference type="ChEBI" id="CHEBI:29035"/>
    </cofactor>
    <text evidence="1">The Mn(2+) ion enhances activity.</text>
</comment>
<keyword evidence="3" id="KW-0378">Hydrolase</keyword>
<feature type="binding site" evidence="1">
    <location>
        <position position="89"/>
    </location>
    <ligand>
        <name>Mn(2+)</name>
        <dbReference type="ChEBI" id="CHEBI:29035"/>
        <label>2</label>
    </ligand>
</feature>
<name>A0A4U1MLA4_9BACL</name>
<evidence type="ECO:0000313" key="4">
    <source>
        <dbReference type="Proteomes" id="UP000310541"/>
    </source>
</evidence>
<feature type="binding site" evidence="1">
    <location>
        <position position="125"/>
    </location>
    <ligand>
        <name>Mn(2+)</name>
        <dbReference type="ChEBI" id="CHEBI:29035"/>
        <label>2</label>
    </ligand>
</feature>
<proteinExistence type="predicted"/>
<keyword evidence="1" id="KW-0464">Manganese</keyword>
<dbReference type="Pfam" id="PF01546">
    <property type="entry name" value="Peptidase_M20"/>
    <property type="match status" value="1"/>
</dbReference>
<protein>
    <submittedName>
        <fullName evidence="3">Amidohydrolase</fullName>
    </submittedName>
</protein>
<dbReference type="EMBL" id="SWFM01000001">
    <property type="protein sequence ID" value="TKD71312.1"/>
    <property type="molecule type" value="Genomic_DNA"/>
</dbReference>
<dbReference type="InterPro" id="IPR036264">
    <property type="entry name" value="Bact_exopeptidase_dim_dom"/>
</dbReference>
<keyword evidence="1" id="KW-0479">Metal-binding</keyword>
<dbReference type="GO" id="GO:0046872">
    <property type="term" value="F:metal ion binding"/>
    <property type="evidence" value="ECO:0007669"/>
    <property type="project" value="UniProtKB-KW"/>
</dbReference>
<dbReference type="PIRSF" id="PIRSF005962">
    <property type="entry name" value="Pept_M20D_amidohydro"/>
    <property type="match status" value="1"/>
</dbReference>
<dbReference type="InterPro" id="IPR017439">
    <property type="entry name" value="Amidohydrolase"/>
</dbReference>
<dbReference type="InterPro" id="IPR002933">
    <property type="entry name" value="Peptidase_M20"/>
</dbReference>
<dbReference type="SUPFAM" id="SSF55031">
    <property type="entry name" value="Bacterial exopeptidase dimerisation domain"/>
    <property type="match status" value="1"/>
</dbReference>
<dbReference type="Proteomes" id="UP000310541">
    <property type="component" value="Unassembled WGS sequence"/>
</dbReference>
<dbReference type="Pfam" id="PF07687">
    <property type="entry name" value="M20_dimer"/>
    <property type="match status" value="1"/>
</dbReference>
<evidence type="ECO:0000313" key="3">
    <source>
        <dbReference type="EMBL" id="TKD71312.1"/>
    </source>
</evidence>
<feature type="binding site" evidence="1">
    <location>
        <position position="149"/>
    </location>
    <ligand>
        <name>Mn(2+)</name>
        <dbReference type="ChEBI" id="CHEBI:29035"/>
        <label>2</label>
    </ligand>
</feature>
<gene>
    <name evidence="3" type="ORF">FBF83_00430</name>
</gene>
<dbReference type="RefSeq" id="WP_136945189.1">
    <property type="nucleotide sequence ID" value="NZ_SWFM01000001.1"/>
</dbReference>
<dbReference type="Gene3D" id="3.40.630.10">
    <property type="entry name" value="Zn peptidases"/>
    <property type="match status" value="1"/>
</dbReference>
<evidence type="ECO:0000259" key="2">
    <source>
        <dbReference type="Pfam" id="PF07687"/>
    </source>
</evidence>